<keyword evidence="3" id="KW-0233">DNA recombination</keyword>
<evidence type="ECO:0000313" key="5">
    <source>
        <dbReference type="EMBL" id="MBO9202036.1"/>
    </source>
</evidence>
<dbReference type="InterPro" id="IPR002104">
    <property type="entry name" value="Integrase_catalytic"/>
</dbReference>
<reference evidence="5 6" key="1">
    <citation type="submission" date="2021-03" db="EMBL/GenBank/DDBJ databases">
        <title>Assistant Professor.</title>
        <authorList>
            <person name="Huq M.A."/>
        </authorList>
    </citation>
    <scope>NUCLEOTIDE SEQUENCE [LARGE SCALE GENOMIC DNA]</scope>
    <source>
        <strain evidence="5 6">MAH-29</strain>
    </source>
</reference>
<accession>A0ABS3YVT4</accession>
<dbReference type="InterPro" id="IPR025269">
    <property type="entry name" value="SAM-like_dom"/>
</dbReference>
<dbReference type="RefSeq" id="WP_209140089.1">
    <property type="nucleotide sequence ID" value="NZ_JAGHKO010000004.1"/>
</dbReference>
<evidence type="ECO:0000256" key="1">
    <source>
        <dbReference type="ARBA" id="ARBA00008857"/>
    </source>
</evidence>
<evidence type="ECO:0000259" key="4">
    <source>
        <dbReference type="PROSITE" id="PS51898"/>
    </source>
</evidence>
<name>A0ABS3YVT4_9BACT</name>
<sequence length="341" mass="39781">MRARIINHYRSLERQEMAITAEAVKNAYLGQGEQVKQKTLIEVFTQHNKEMAASLKWGTMKNYFTTAKYLKEFLTNRFPGGDIILKQLNYEFISSFELYVRTNPIHNGDPCTQNGTMKHMERLKRVINWACKMDWLHKNPFDQYQLKFKRKERDFLTELEIKAIESHVFVTASLQEVKDLFVFSCYTGLTYCDLIELSPDQIAPDTQGRCWIYTNRMKTEIRVDVPLLLHALSILEKYKNHPAANQRQKVFPYTSNQEVNRQLKLIAEAVGIKKHLTFHLARHTFATLLLMNGVPIETIKKLLGHTKITTTMIYAHVVNAKVGMDMDAFEKRMDFIKNPGR</sequence>
<protein>
    <submittedName>
        <fullName evidence="5">Site-specific integrase</fullName>
    </submittedName>
</protein>
<dbReference type="InterPro" id="IPR010998">
    <property type="entry name" value="Integrase_recombinase_N"/>
</dbReference>
<organism evidence="5 6">
    <name type="scientific">Niastella soli</name>
    <dbReference type="NCBI Taxonomy" id="2821487"/>
    <lineage>
        <taxon>Bacteria</taxon>
        <taxon>Pseudomonadati</taxon>
        <taxon>Bacteroidota</taxon>
        <taxon>Chitinophagia</taxon>
        <taxon>Chitinophagales</taxon>
        <taxon>Chitinophagaceae</taxon>
        <taxon>Niastella</taxon>
    </lineage>
</organism>
<gene>
    <name evidence="5" type="ORF">J7I42_17260</name>
</gene>
<dbReference type="Gene3D" id="1.10.443.10">
    <property type="entry name" value="Intergrase catalytic core"/>
    <property type="match status" value="1"/>
</dbReference>
<comment type="caution">
    <text evidence="5">The sequence shown here is derived from an EMBL/GenBank/DDBJ whole genome shotgun (WGS) entry which is preliminary data.</text>
</comment>
<evidence type="ECO:0000256" key="2">
    <source>
        <dbReference type="ARBA" id="ARBA00023125"/>
    </source>
</evidence>
<dbReference type="Gene3D" id="1.10.150.130">
    <property type="match status" value="1"/>
</dbReference>
<dbReference type="EMBL" id="JAGHKO010000004">
    <property type="protein sequence ID" value="MBO9202036.1"/>
    <property type="molecule type" value="Genomic_DNA"/>
</dbReference>
<dbReference type="Pfam" id="PF13102">
    <property type="entry name" value="Phage_int_SAM_5"/>
    <property type="match status" value="1"/>
</dbReference>
<dbReference type="InterPro" id="IPR013762">
    <property type="entry name" value="Integrase-like_cat_sf"/>
</dbReference>
<proteinExistence type="inferred from homology"/>
<evidence type="ECO:0000256" key="3">
    <source>
        <dbReference type="ARBA" id="ARBA00023172"/>
    </source>
</evidence>
<dbReference type="PANTHER" id="PTHR30349">
    <property type="entry name" value="PHAGE INTEGRASE-RELATED"/>
    <property type="match status" value="1"/>
</dbReference>
<dbReference type="CDD" id="cd01185">
    <property type="entry name" value="INTN1_C_like"/>
    <property type="match status" value="1"/>
</dbReference>
<keyword evidence="2" id="KW-0238">DNA-binding</keyword>
<dbReference type="Proteomes" id="UP000677244">
    <property type="component" value="Unassembled WGS sequence"/>
</dbReference>
<dbReference type="SUPFAM" id="SSF56349">
    <property type="entry name" value="DNA breaking-rejoining enzymes"/>
    <property type="match status" value="1"/>
</dbReference>
<keyword evidence="6" id="KW-1185">Reference proteome</keyword>
<dbReference type="PANTHER" id="PTHR30349:SF64">
    <property type="entry name" value="PROPHAGE INTEGRASE INTD-RELATED"/>
    <property type="match status" value="1"/>
</dbReference>
<comment type="similarity">
    <text evidence="1">Belongs to the 'phage' integrase family.</text>
</comment>
<evidence type="ECO:0000313" key="6">
    <source>
        <dbReference type="Proteomes" id="UP000677244"/>
    </source>
</evidence>
<dbReference type="PROSITE" id="PS51898">
    <property type="entry name" value="TYR_RECOMBINASE"/>
    <property type="match status" value="1"/>
</dbReference>
<dbReference type="Pfam" id="PF00589">
    <property type="entry name" value="Phage_integrase"/>
    <property type="match status" value="1"/>
</dbReference>
<dbReference type="InterPro" id="IPR050090">
    <property type="entry name" value="Tyrosine_recombinase_XerCD"/>
</dbReference>
<dbReference type="InterPro" id="IPR011010">
    <property type="entry name" value="DNA_brk_join_enz"/>
</dbReference>
<feature type="domain" description="Tyr recombinase" evidence="4">
    <location>
        <begin position="151"/>
        <end position="327"/>
    </location>
</feature>